<reference evidence="2 3" key="1">
    <citation type="submission" date="2019-07" db="EMBL/GenBank/DDBJ databases">
        <title>Venturia inaequalis Genome Resource.</title>
        <authorList>
            <person name="Lichtner F.J."/>
        </authorList>
    </citation>
    <scope>NUCLEOTIDE SEQUENCE [LARGE SCALE GENOMIC DNA]</scope>
    <source>
        <strain evidence="2 3">DMI_063113</strain>
    </source>
</reference>
<protein>
    <recommendedName>
        <fullName evidence="4">Cytidyltransferase-like domain-containing protein</fullName>
    </recommendedName>
</protein>
<dbReference type="Gene3D" id="3.40.50.620">
    <property type="entry name" value="HUPs"/>
    <property type="match status" value="1"/>
</dbReference>
<dbReference type="InterPro" id="IPR014729">
    <property type="entry name" value="Rossmann-like_a/b/a_fold"/>
</dbReference>
<evidence type="ECO:0000256" key="1">
    <source>
        <dbReference type="SAM" id="MobiDB-lite"/>
    </source>
</evidence>
<evidence type="ECO:0000313" key="2">
    <source>
        <dbReference type="EMBL" id="KAE9987381.1"/>
    </source>
</evidence>
<comment type="caution">
    <text evidence="2">The sequence shown here is derived from an EMBL/GenBank/DDBJ whole genome shotgun (WGS) entry which is preliminary data.</text>
</comment>
<dbReference type="SUPFAM" id="SSF52374">
    <property type="entry name" value="Nucleotidylyl transferase"/>
    <property type="match status" value="1"/>
</dbReference>
<dbReference type="EMBL" id="WNWR01000237">
    <property type="protein sequence ID" value="KAE9987381.1"/>
    <property type="molecule type" value="Genomic_DNA"/>
</dbReference>
<evidence type="ECO:0000313" key="3">
    <source>
        <dbReference type="Proteomes" id="UP000490939"/>
    </source>
</evidence>
<sequence length="402" mass="45690">MTSSTVLEDYLLDAYYETRPVQPRSFFRTPSTSPRLKQGVTNRILIFRGCFNPPHIAHLNLLRYVYLRAASEFNIVAALIVALPDYSCTIKFQDPTDESLLFSWEERKTLWEQDSQFPDWACVIELDKWSNWVKPGLSTETIKDGFEVKFVHVLGPDHIARHEGYDYVGETMTSDTGRRANFVGLEGMLDLPNCSPWAPWESRSLRLRKSKKERFMIRTGVFGGINGKSIEYLKGCVMGVLQKVVAGRTAHFGRGYRDAQTHLTVPNPVIHEITTTGEGLRKSCSTKEVKTETKAKTKTPKKAKKMRKRKDIGEVEEVTDEGSPVLQYCRGTQETDDLFFIPTAENSEYRKNTSSTEIRTVMEKNTRNPKEITEELASLVLGPHRKVSFECEESTSGGLPLM</sequence>
<feature type="region of interest" description="Disordered" evidence="1">
    <location>
        <begin position="292"/>
        <end position="311"/>
    </location>
</feature>
<keyword evidence="3" id="KW-1185">Reference proteome</keyword>
<feature type="compositionally biased region" description="Basic residues" evidence="1">
    <location>
        <begin position="296"/>
        <end position="310"/>
    </location>
</feature>
<dbReference type="AlphaFoldDB" id="A0A8H3VGM2"/>
<evidence type="ECO:0008006" key="4">
    <source>
        <dbReference type="Google" id="ProtNLM"/>
    </source>
</evidence>
<name>A0A8H3VGM2_VENIN</name>
<organism evidence="2 3">
    <name type="scientific">Venturia inaequalis</name>
    <name type="common">Apple scab fungus</name>
    <dbReference type="NCBI Taxonomy" id="5025"/>
    <lineage>
        <taxon>Eukaryota</taxon>
        <taxon>Fungi</taxon>
        <taxon>Dikarya</taxon>
        <taxon>Ascomycota</taxon>
        <taxon>Pezizomycotina</taxon>
        <taxon>Dothideomycetes</taxon>
        <taxon>Pleosporomycetidae</taxon>
        <taxon>Venturiales</taxon>
        <taxon>Venturiaceae</taxon>
        <taxon>Venturia</taxon>
    </lineage>
</organism>
<proteinExistence type="predicted"/>
<gene>
    <name evidence="2" type="ORF">EG327_003863</name>
</gene>
<accession>A0A8H3VGM2</accession>
<dbReference type="Proteomes" id="UP000490939">
    <property type="component" value="Unassembled WGS sequence"/>
</dbReference>